<dbReference type="GO" id="GO:0000184">
    <property type="term" value="P:nuclear-transcribed mRNA catabolic process, nonsense-mediated decay"/>
    <property type="evidence" value="ECO:0007669"/>
    <property type="project" value="UniProtKB-KW"/>
</dbReference>
<evidence type="ECO:0000256" key="6">
    <source>
        <dbReference type="SAM" id="MobiDB-lite"/>
    </source>
</evidence>
<reference evidence="8 9" key="1">
    <citation type="submission" date="2022-07" db="EMBL/GenBank/DDBJ databases">
        <title>Genome-wide signatures of adaptation to extreme environments.</title>
        <authorList>
            <person name="Cho C.H."/>
            <person name="Yoon H.S."/>
        </authorList>
    </citation>
    <scope>NUCLEOTIDE SEQUENCE [LARGE SCALE GENOMIC DNA]</scope>
    <source>
        <strain evidence="8 9">108.79 E11</strain>
    </source>
</reference>
<evidence type="ECO:0000259" key="7">
    <source>
        <dbReference type="PROSITE" id="PS50102"/>
    </source>
</evidence>
<feature type="region of interest" description="Disordered" evidence="6">
    <location>
        <begin position="244"/>
        <end position="356"/>
    </location>
</feature>
<evidence type="ECO:0000256" key="5">
    <source>
        <dbReference type="PROSITE-ProRule" id="PRU00176"/>
    </source>
</evidence>
<comment type="caution">
    <text evidence="8">The sequence shown here is derived from an EMBL/GenBank/DDBJ whole genome shotgun (WGS) entry which is preliminary data.</text>
</comment>
<gene>
    <name evidence="8" type="ORF">GAYE_SCF29G4846</name>
</gene>
<dbReference type="InterPro" id="IPR005120">
    <property type="entry name" value="UPF3_dom"/>
</dbReference>
<evidence type="ECO:0000256" key="3">
    <source>
        <dbReference type="ARBA" id="ARBA00023161"/>
    </source>
</evidence>
<protein>
    <recommendedName>
        <fullName evidence="7">RRM domain-containing protein</fullName>
    </recommendedName>
</protein>
<comment type="subcellular location">
    <subcellularLocation>
        <location evidence="1">Nucleus</location>
    </subcellularLocation>
</comment>
<accession>A0AAV9IHM8</accession>
<dbReference type="GO" id="GO:0005730">
    <property type="term" value="C:nucleolus"/>
    <property type="evidence" value="ECO:0007669"/>
    <property type="project" value="TreeGrafter"/>
</dbReference>
<dbReference type="InterPro" id="IPR039722">
    <property type="entry name" value="Upf3"/>
</dbReference>
<keyword evidence="5" id="KW-0694">RNA-binding</keyword>
<dbReference type="PANTHER" id="PTHR13112">
    <property type="entry name" value="UPF3 REGULATOR OF NONSENSE TRANSCRIPTS-LIKE PROTEIN"/>
    <property type="match status" value="1"/>
</dbReference>
<evidence type="ECO:0000256" key="2">
    <source>
        <dbReference type="ARBA" id="ARBA00005991"/>
    </source>
</evidence>
<evidence type="ECO:0000256" key="4">
    <source>
        <dbReference type="ARBA" id="ARBA00023242"/>
    </source>
</evidence>
<dbReference type="PANTHER" id="PTHR13112:SF0">
    <property type="entry name" value="FI21285P1"/>
    <property type="match status" value="1"/>
</dbReference>
<dbReference type="EMBL" id="JANCYU010000045">
    <property type="protein sequence ID" value="KAK4526927.1"/>
    <property type="molecule type" value="Genomic_DNA"/>
</dbReference>
<keyword evidence="9" id="KW-1185">Reference proteome</keyword>
<dbReference type="PROSITE" id="PS50102">
    <property type="entry name" value="RRM"/>
    <property type="match status" value="1"/>
</dbReference>
<feature type="compositionally biased region" description="Polar residues" evidence="6">
    <location>
        <begin position="253"/>
        <end position="279"/>
    </location>
</feature>
<feature type="domain" description="RRM" evidence="7">
    <location>
        <begin position="116"/>
        <end position="209"/>
    </location>
</feature>
<sequence length="356" mass="40192">MRHASSSSSSNNRGAGSYRMFHEKTRWSNPASSNGREKNPTRTGYGQGGSDRDDFRSFYPKRGQGSFKGIYVEKKEETEKPFGNRNYHKPIPVTSRDHYKMIATSHVKKASSPHLVKVWVHNLPPSYSEDDIHNAFESSGSSFSLVVWCQFYPGSPASRKETLSAAKKGFAYLAFQSLENALEFEREYSGLKLKDSNSGLEYGVKIFRALFPKVPSKYRYRDPLVDTIFDDADFIDFQRALNNGTQEEEEQSKGNSNISTATNDAISPEFSPSNAQVQDNNDKEQLGNPSDTIALDKSADSFESDSNYSSGRRNKSRGYVTAKPRYAKPSVLNTSSSRSHWIPRYRVKKKTEQDQE</sequence>
<comment type="similarity">
    <text evidence="2">Belongs to the RENT3 family.</text>
</comment>
<dbReference type="GO" id="GO:0045727">
    <property type="term" value="P:positive regulation of translation"/>
    <property type="evidence" value="ECO:0007669"/>
    <property type="project" value="TreeGrafter"/>
</dbReference>
<dbReference type="Gene3D" id="3.30.70.330">
    <property type="match status" value="1"/>
</dbReference>
<dbReference type="Proteomes" id="UP001300502">
    <property type="component" value="Unassembled WGS sequence"/>
</dbReference>
<feature type="compositionally biased region" description="Low complexity" evidence="6">
    <location>
        <begin position="1"/>
        <end position="10"/>
    </location>
</feature>
<name>A0AAV9IHM8_9RHOD</name>
<dbReference type="SUPFAM" id="SSF54928">
    <property type="entry name" value="RNA-binding domain, RBD"/>
    <property type="match status" value="1"/>
</dbReference>
<dbReference type="GO" id="GO:0003729">
    <property type="term" value="F:mRNA binding"/>
    <property type="evidence" value="ECO:0007669"/>
    <property type="project" value="TreeGrafter"/>
</dbReference>
<feature type="region of interest" description="Disordered" evidence="6">
    <location>
        <begin position="1"/>
        <end position="62"/>
    </location>
</feature>
<keyword evidence="4" id="KW-0539">Nucleus</keyword>
<evidence type="ECO:0000256" key="1">
    <source>
        <dbReference type="ARBA" id="ARBA00004123"/>
    </source>
</evidence>
<keyword evidence="3" id="KW-0866">Nonsense-mediated mRNA decay</keyword>
<organism evidence="8 9">
    <name type="scientific">Galdieria yellowstonensis</name>
    <dbReference type="NCBI Taxonomy" id="3028027"/>
    <lineage>
        <taxon>Eukaryota</taxon>
        <taxon>Rhodophyta</taxon>
        <taxon>Bangiophyceae</taxon>
        <taxon>Galdieriales</taxon>
        <taxon>Galdieriaceae</taxon>
        <taxon>Galdieria</taxon>
    </lineage>
</organism>
<dbReference type="InterPro" id="IPR012677">
    <property type="entry name" value="Nucleotide-bd_a/b_plait_sf"/>
</dbReference>
<dbReference type="Pfam" id="PF03467">
    <property type="entry name" value="Smg4_UPF3"/>
    <property type="match status" value="1"/>
</dbReference>
<proteinExistence type="inferred from homology"/>
<dbReference type="InterPro" id="IPR000504">
    <property type="entry name" value="RRM_dom"/>
</dbReference>
<dbReference type="InterPro" id="IPR035979">
    <property type="entry name" value="RBD_domain_sf"/>
</dbReference>
<dbReference type="AlphaFoldDB" id="A0AAV9IHM8"/>
<evidence type="ECO:0000313" key="8">
    <source>
        <dbReference type="EMBL" id="KAK4526927.1"/>
    </source>
</evidence>
<evidence type="ECO:0000313" key="9">
    <source>
        <dbReference type="Proteomes" id="UP001300502"/>
    </source>
</evidence>
<dbReference type="GO" id="GO:0005737">
    <property type="term" value="C:cytoplasm"/>
    <property type="evidence" value="ECO:0007669"/>
    <property type="project" value="TreeGrafter"/>
</dbReference>